<reference evidence="1" key="2">
    <citation type="submission" date="2023-06" db="EMBL/GenBank/DDBJ databases">
        <authorList>
            <person name="Ma L."/>
            <person name="Liu K.-W."/>
            <person name="Li Z."/>
            <person name="Hsiao Y.-Y."/>
            <person name="Qi Y."/>
            <person name="Fu T."/>
            <person name="Tang G."/>
            <person name="Zhang D."/>
            <person name="Sun W.-H."/>
            <person name="Liu D.-K."/>
            <person name="Li Y."/>
            <person name="Chen G.-Z."/>
            <person name="Liu X.-D."/>
            <person name="Liao X.-Y."/>
            <person name="Jiang Y.-T."/>
            <person name="Yu X."/>
            <person name="Hao Y."/>
            <person name="Huang J."/>
            <person name="Zhao X.-W."/>
            <person name="Ke S."/>
            <person name="Chen Y.-Y."/>
            <person name="Wu W.-L."/>
            <person name="Hsu J.-L."/>
            <person name="Lin Y.-F."/>
            <person name="Huang M.-D."/>
            <person name="Li C.-Y."/>
            <person name="Huang L."/>
            <person name="Wang Z.-W."/>
            <person name="Zhao X."/>
            <person name="Zhong W.-Y."/>
            <person name="Peng D.-H."/>
            <person name="Ahmad S."/>
            <person name="Lan S."/>
            <person name="Zhang J.-S."/>
            <person name="Tsai W.-C."/>
            <person name="Van De Peer Y."/>
            <person name="Liu Z.-J."/>
        </authorList>
    </citation>
    <scope>NUCLEOTIDE SEQUENCE</scope>
    <source>
        <strain evidence="1">SCP</strain>
        <tissue evidence="1">Leaves</tissue>
    </source>
</reference>
<reference evidence="1" key="1">
    <citation type="journal article" date="2023" name="Nat. Commun.">
        <title>Diploid and tetraploid genomes of Acorus and the evolution of monocots.</title>
        <authorList>
            <person name="Ma L."/>
            <person name="Liu K.W."/>
            <person name="Li Z."/>
            <person name="Hsiao Y.Y."/>
            <person name="Qi Y."/>
            <person name="Fu T."/>
            <person name="Tang G.D."/>
            <person name="Zhang D."/>
            <person name="Sun W.H."/>
            <person name="Liu D.K."/>
            <person name="Li Y."/>
            <person name="Chen G.Z."/>
            <person name="Liu X.D."/>
            <person name="Liao X.Y."/>
            <person name="Jiang Y.T."/>
            <person name="Yu X."/>
            <person name="Hao Y."/>
            <person name="Huang J."/>
            <person name="Zhao X.W."/>
            <person name="Ke S."/>
            <person name="Chen Y.Y."/>
            <person name="Wu W.L."/>
            <person name="Hsu J.L."/>
            <person name="Lin Y.F."/>
            <person name="Huang M.D."/>
            <person name="Li C.Y."/>
            <person name="Huang L."/>
            <person name="Wang Z.W."/>
            <person name="Zhao X."/>
            <person name="Zhong W.Y."/>
            <person name="Peng D.H."/>
            <person name="Ahmad S."/>
            <person name="Lan S."/>
            <person name="Zhang J.S."/>
            <person name="Tsai W.C."/>
            <person name="Van de Peer Y."/>
            <person name="Liu Z.J."/>
        </authorList>
    </citation>
    <scope>NUCLEOTIDE SEQUENCE</scope>
    <source>
        <strain evidence="1">SCP</strain>
    </source>
</reference>
<keyword evidence="2" id="KW-1185">Reference proteome</keyword>
<dbReference type="AlphaFoldDB" id="A0AAV9BD32"/>
<accession>A0AAV9BD32</accession>
<name>A0AAV9BD32_ACOGR</name>
<protein>
    <submittedName>
        <fullName evidence="1">Uncharacterized protein</fullName>
    </submittedName>
</protein>
<dbReference type="EMBL" id="JAUJYN010000004">
    <property type="protein sequence ID" value="KAK1273953.1"/>
    <property type="molecule type" value="Genomic_DNA"/>
</dbReference>
<organism evidence="1 2">
    <name type="scientific">Acorus gramineus</name>
    <name type="common">Dwarf sweet flag</name>
    <dbReference type="NCBI Taxonomy" id="55184"/>
    <lineage>
        <taxon>Eukaryota</taxon>
        <taxon>Viridiplantae</taxon>
        <taxon>Streptophyta</taxon>
        <taxon>Embryophyta</taxon>
        <taxon>Tracheophyta</taxon>
        <taxon>Spermatophyta</taxon>
        <taxon>Magnoliopsida</taxon>
        <taxon>Liliopsida</taxon>
        <taxon>Acoraceae</taxon>
        <taxon>Acorus</taxon>
    </lineage>
</organism>
<comment type="caution">
    <text evidence="1">The sequence shown here is derived from an EMBL/GenBank/DDBJ whole genome shotgun (WGS) entry which is preliminary data.</text>
</comment>
<dbReference type="Proteomes" id="UP001179952">
    <property type="component" value="Unassembled WGS sequence"/>
</dbReference>
<evidence type="ECO:0000313" key="1">
    <source>
        <dbReference type="EMBL" id="KAK1273953.1"/>
    </source>
</evidence>
<proteinExistence type="predicted"/>
<sequence>MKQRFSSTTPKYNTMASTAFPTTKTMIDKLQKSSEKKKKKFLRFKRPNLDVGRLHLRAAFRFLWRKAKAAFDDGIVIGSEVMSVEPYFSMPVLPVTAEYRRFNGF</sequence>
<evidence type="ECO:0000313" key="2">
    <source>
        <dbReference type="Proteomes" id="UP001179952"/>
    </source>
</evidence>
<gene>
    <name evidence="1" type="ORF">QJS04_geneDACA012248</name>
</gene>